<proteinExistence type="predicted"/>
<dbReference type="EMBL" id="LCOY01000062">
    <property type="protein sequence ID" value="KKU86104.1"/>
    <property type="molecule type" value="Genomic_DNA"/>
</dbReference>
<name>A0A0G1TWK0_9BACT</name>
<keyword evidence="1" id="KW-0732">Signal</keyword>
<protein>
    <submittedName>
        <fullName evidence="2">Uncharacterized protein</fullName>
    </submittedName>
</protein>
<evidence type="ECO:0000313" key="3">
    <source>
        <dbReference type="Proteomes" id="UP000034739"/>
    </source>
</evidence>
<comment type="caution">
    <text evidence="2">The sequence shown here is derived from an EMBL/GenBank/DDBJ whole genome shotgun (WGS) entry which is preliminary data.</text>
</comment>
<feature type="signal peptide" evidence="1">
    <location>
        <begin position="1"/>
        <end position="23"/>
    </location>
</feature>
<dbReference type="AlphaFoldDB" id="A0A0G1TWK0"/>
<evidence type="ECO:0000256" key="1">
    <source>
        <dbReference type="SAM" id="SignalP"/>
    </source>
</evidence>
<organism evidence="2 3">
    <name type="scientific">Candidatus Gottesmanbacteria bacterium GW2011_GWA2_47_9</name>
    <dbReference type="NCBI Taxonomy" id="1618445"/>
    <lineage>
        <taxon>Bacteria</taxon>
        <taxon>Candidatus Gottesmaniibacteriota</taxon>
    </lineage>
</organism>
<gene>
    <name evidence="2" type="ORF">UY16_C0062G0003</name>
</gene>
<sequence>MKRLFSVIAAVVFVFCFSITAFAGGGSGGGPGAPEDSLRMAQVFGGISVKAYEGNFNFRRSGADEWVNVDFKMSADGKITYLKVQDVVIVAEGDEPLPGLPVNKKGETRDFNLNLWTVGAEPSAHGYFYSQLLLPGDPIVVYLSPNYVRREVKFSSGDGIGKILQTKDGATSTYDASIRGFYIWVNPAKVTEYSIFDPATRVVYQRGTINPLEDTTTAPTSHLVTVKLPVGIEQAPDERWSSFSYQKLDGFVDGASAKVYIWDLKKSGGSVEVYGLTGGNITVLRWVELGVMPKASTTSDGGYTRVESGYDRVIVIVTGEASEEGFSIYFNRW</sequence>
<feature type="chain" id="PRO_5002539899" evidence="1">
    <location>
        <begin position="24"/>
        <end position="333"/>
    </location>
</feature>
<evidence type="ECO:0000313" key="2">
    <source>
        <dbReference type="EMBL" id="KKU86104.1"/>
    </source>
</evidence>
<accession>A0A0G1TWK0</accession>
<reference evidence="2 3" key="1">
    <citation type="journal article" date="2015" name="Nature">
        <title>rRNA introns, odd ribosomes, and small enigmatic genomes across a large radiation of phyla.</title>
        <authorList>
            <person name="Brown C.T."/>
            <person name="Hug L.A."/>
            <person name="Thomas B.C."/>
            <person name="Sharon I."/>
            <person name="Castelle C.J."/>
            <person name="Singh A."/>
            <person name="Wilkins M.J."/>
            <person name="Williams K.H."/>
            <person name="Banfield J.F."/>
        </authorList>
    </citation>
    <scope>NUCLEOTIDE SEQUENCE [LARGE SCALE GENOMIC DNA]</scope>
</reference>
<dbReference type="Proteomes" id="UP000034739">
    <property type="component" value="Unassembled WGS sequence"/>
</dbReference>